<name>A0A7C1ZSA8_9GAMM</name>
<organism evidence="1">
    <name type="scientific">Methylophaga aminisulfidivorans</name>
    <dbReference type="NCBI Taxonomy" id="230105"/>
    <lineage>
        <taxon>Bacteria</taxon>
        <taxon>Pseudomonadati</taxon>
        <taxon>Pseudomonadota</taxon>
        <taxon>Gammaproteobacteria</taxon>
        <taxon>Thiotrichales</taxon>
        <taxon>Piscirickettsiaceae</taxon>
        <taxon>Methylophaga</taxon>
    </lineage>
</organism>
<accession>A0A7C1ZSA8</accession>
<dbReference type="InterPro" id="IPR012337">
    <property type="entry name" value="RNaseH-like_sf"/>
</dbReference>
<feature type="non-terminal residue" evidence="1">
    <location>
        <position position="1"/>
    </location>
</feature>
<reference evidence="1" key="1">
    <citation type="journal article" date="2020" name="mSystems">
        <title>Genome- and Community-Level Interaction Insights into Carbon Utilization and Element Cycling Functions of Hydrothermarchaeota in Hydrothermal Sediment.</title>
        <authorList>
            <person name="Zhou Z."/>
            <person name="Liu Y."/>
            <person name="Xu W."/>
            <person name="Pan J."/>
            <person name="Luo Z.H."/>
            <person name="Li M."/>
        </authorList>
    </citation>
    <scope>NUCLEOTIDE SEQUENCE [LARGE SCALE GENOMIC DNA]</scope>
    <source>
        <strain evidence="1">HyVt-380</strain>
    </source>
</reference>
<dbReference type="SUPFAM" id="SSF53098">
    <property type="entry name" value="Ribonuclease H-like"/>
    <property type="match status" value="1"/>
</dbReference>
<dbReference type="AlphaFoldDB" id="A0A7C1ZSA8"/>
<dbReference type="InterPro" id="IPR014737">
    <property type="entry name" value="Transposase_Tn5-like_C"/>
</dbReference>
<gene>
    <name evidence="1" type="ORF">ENI26_00785</name>
</gene>
<proteinExistence type="predicted"/>
<sequence>AQNREEAEKVSCEVYLDTLSWKLLFKATNQKAPMPKEAPSLKWAYYAISKLGGWHDSKRTGRVGTKAMWDGWVKLVFLVESYAFMKELDL</sequence>
<dbReference type="EMBL" id="DRHY01000020">
    <property type="protein sequence ID" value="HEC72889.1"/>
    <property type="molecule type" value="Genomic_DNA"/>
</dbReference>
<evidence type="ECO:0000313" key="1">
    <source>
        <dbReference type="EMBL" id="HEC72889.1"/>
    </source>
</evidence>
<protein>
    <submittedName>
        <fullName evidence="1">Uncharacterized protein</fullName>
    </submittedName>
</protein>
<dbReference type="Gene3D" id="1.10.740.10">
    <property type="entry name" value="Transferase Inhibitor Protein From Tn5, Chain"/>
    <property type="match status" value="1"/>
</dbReference>
<dbReference type="Proteomes" id="UP000886384">
    <property type="component" value="Unassembled WGS sequence"/>
</dbReference>
<comment type="caution">
    <text evidence="1">The sequence shown here is derived from an EMBL/GenBank/DDBJ whole genome shotgun (WGS) entry which is preliminary data.</text>
</comment>